<keyword evidence="1" id="KW-0540">Nuclease</keyword>
<dbReference type="GO" id="GO:0016787">
    <property type="term" value="F:hydrolase activity"/>
    <property type="evidence" value="ECO:0007669"/>
    <property type="project" value="UniProtKB-KW"/>
</dbReference>
<comment type="function">
    <text evidence="1">Toxic component of a type II toxin-antitoxin (TA) system.</text>
</comment>
<dbReference type="PANTHER" id="PTHR33988">
    <property type="entry name" value="ENDORIBONUCLEASE MAZF-RELATED"/>
    <property type="match status" value="1"/>
</dbReference>
<dbReference type="GO" id="GO:0004521">
    <property type="term" value="F:RNA endonuclease activity"/>
    <property type="evidence" value="ECO:0007669"/>
    <property type="project" value="TreeGrafter"/>
</dbReference>
<keyword evidence="3" id="KW-1185">Reference proteome</keyword>
<organism evidence="2 3">
    <name type="scientific">Singulisphaera acidiphila (strain ATCC BAA-1392 / DSM 18658 / VKM B-2454 / MOB10)</name>
    <dbReference type="NCBI Taxonomy" id="886293"/>
    <lineage>
        <taxon>Bacteria</taxon>
        <taxon>Pseudomonadati</taxon>
        <taxon>Planctomycetota</taxon>
        <taxon>Planctomycetia</taxon>
        <taxon>Isosphaerales</taxon>
        <taxon>Isosphaeraceae</taxon>
        <taxon>Singulisphaera</taxon>
    </lineage>
</organism>
<dbReference type="EMBL" id="CP003366">
    <property type="protein sequence ID" value="AGA31653.1"/>
    <property type="molecule type" value="Genomic_DNA"/>
</dbReference>
<evidence type="ECO:0000256" key="1">
    <source>
        <dbReference type="PIRNR" id="PIRNR033490"/>
    </source>
</evidence>
<dbReference type="OrthoDB" id="287552at2"/>
<gene>
    <name evidence="2" type="ordered locus">Sinac_7622</name>
</gene>
<keyword evidence="2" id="KW-0614">Plasmid</keyword>
<dbReference type="SUPFAM" id="SSF50118">
    <property type="entry name" value="Cell growth inhibitor/plasmid maintenance toxic component"/>
    <property type="match status" value="1"/>
</dbReference>
<dbReference type="AlphaFoldDB" id="L0DRK9"/>
<dbReference type="InterPro" id="IPR003477">
    <property type="entry name" value="PemK-like"/>
</dbReference>
<protein>
    <recommendedName>
        <fullName evidence="1">mRNA interferase</fullName>
        <ecNumber evidence="1">3.1.-.-</ecNumber>
    </recommendedName>
</protein>
<dbReference type="GO" id="GO:0006402">
    <property type="term" value="P:mRNA catabolic process"/>
    <property type="evidence" value="ECO:0007669"/>
    <property type="project" value="TreeGrafter"/>
</dbReference>
<evidence type="ECO:0000313" key="3">
    <source>
        <dbReference type="Proteomes" id="UP000010798"/>
    </source>
</evidence>
<proteinExistence type="inferred from homology"/>
<name>L0DRK9_SINAD</name>
<evidence type="ECO:0000313" key="2">
    <source>
        <dbReference type="EMBL" id="AGA31653.1"/>
    </source>
</evidence>
<dbReference type="HOGENOM" id="CLU_121823_1_1_0"/>
<reference evidence="2 3" key="1">
    <citation type="submission" date="2012-02" db="EMBL/GenBank/DDBJ databases">
        <title>Complete sequence of plasmid 2 of Singulisphaera acidiphila DSM 18658.</title>
        <authorList>
            <consortium name="US DOE Joint Genome Institute (JGI-PGF)"/>
            <person name="Lucas S."/>
            <person name="Copeland A."/>
            <person name="Lapidus A."/>
            <person name="Glavina del Rio T."/>
            <person name="Dalin E."/>
            <person name="Tice H."/>
            <person name="Bruce D."/>
            <person name="Goodwin L."/>
            <person name="Pitluck S."/>
            <person name="Peters L."/>
            <person name="Ovchinnikova G."/>
            <person name="Chertkov O."/>
            <person name="Kyrpides N."/>
            <person name="Mavromatis K."/>
            <person name="Ivanova N."/>
            <person name="Brettin T."/>
            <person name="Detter J.C."/>
            <person name="Han C."/>
            <person name="Larimer F."/>
            <person name="Land M."/>
            <person name="Hauser L."/>
            <person name="Markowitz V."/>
            <person name="Cheng J.-F."/>
            <person name="Hugenholtz P."/>
            <person name="Woyke T."/>
            <person name="Wu D."/>
            <person name="Tindall B."/>
            <person name="Pomrenke H."/>
            <person name="Brambilla E."/>
            <person name="Klenk H.-P."/>
            <person name="Eisen J.A."/>
        </authorList>
    </citation>
    <scope>NUCLEOTIDE SEQUENCE [LARGE SCALE GENOMIC DNA]</scope>
    <source>
        <strain evidence="3">ATCC BAA-1392 / DSM 18658 / VKM B-2454 / MOB10</strain>
        <plasmid evidence="2 3">pSINAC02</plasmid>
    </source>
</reference>
<dbReference type="RefSeq" id="WP_015250714.1">
    <property type="nucleotide sequence ID" value="NC_019894.1"/>
</dbReference>
<keyword evidence="1" id="KW-0378">Hydrolase</keyword>
<sequence>MNPTPMRGEIWMVDLDPTKGREQAGRRPALVISVDPFNQGPAQLVVVIPISSTDRKVRSHVPIAPPEGGLDAKSFVMCEAMRSISKERLAQRWGAVSSSTLAGVEERLRFLLGL</sequence>
<accession>L0DRK9</accession>
<dbReference type="GO" id="GO:0003677">
    <property type="term" value="F:DNA binding"/>
    <property type="evidence" value="ECO:0007669"/>
    <property type="project" value="InterPro"/>
</dbReference>
<dbReference type="PANTHER" id="PTHR33988:SF1">
    <property type="entry name" value="ENDORIBONUCLEASE MAZF7-RELATED"/>
    <property type="match status" value="1"/>
</dbReference>
<dbReference type="Proteomes" id="UP000010798">
    <property type="component" value="Plasmid pSINAC02"/>
</dbReference>
<dbReference type="GO" id="GO:0016075">
    <property type="term" value="P:rRNA catabolic process"/>
    <property type="evidence" value="ECO:0007669"/>
    <property type="project" value="TreeGrafter"/>
</dbReference>
<dbReference type="EC" id="3.1.-.-" evidence="1"/>
<dbReference type="Gene3D" id="2.30.30.110">
    <property type="match status" value="1"/>
</dbReference>
<geneLocation type="plasmid" evidence="2 3">
    <name>pSINAC02</name>
</geneLocation>
<dbReference type="InterPro" id="IPR011067">
    <property type="entry name" value="Plasmid_toxin/cell-grow_inhib"/>
</dbReference>
<keyword evidence="1" id="KW-0255">Endonuclease</keyword>
<dbReference type="KEGG" id="saci:Sinac_7622"/>
<comment type="similarity">
    <text evidence="1">Belongs to the PemK/MazF family.</text>
</comment>
<dbReference type="PIRSF" id="PIRSF033490">
    <property type="entry name" value="MazF"/>
    <property type="match status" value="1"/>
</dbReference>
<dbReference type="Pfam" id="PF02452">
    <property type="entry name" value="PemK_toxin"/>
    <property type="match status" value="1"/>
</dbReference>